<evidence type="ECO:0000256" key="1">
    <source>
        <dbReference type="SAM" id="Coils"/>
    </source>
</evidence>
<feature type="coiled-coil region" evidence="1">
    <location>
        <begin position="205"/>
        <end position="232"/>
    </location>
</feature>
<dbReference type="GO" id="GO:0003887">
    <property type="term" value="F:DNA-directed DNA polymerase activity"/>
    <property type="evidence" value="ECO:0007669"/>
    <property type="project" value="TreeGrafter"/>
</dbReference>
<dbReference type="GO" id="GO:0006261">
    <property type="term" value="P:DNA-templated DNA replication"/>
    <property type="evidence" value="ECO:0007669"/>
    <property type="project" value="TreeGrafter"/>
</dbReference>
<dbReference type="Gene3D" id="3.90.1600.10">
    <property type="entry name" value="Palm domain of DNA polymerase"/>
    <property type="match status" value="1"/>
</dbReference>
<sequence>MGDIPNAKYEEDIVFMICMTVHWKDDPELLKQICLIDIETAPDSQLITIICGSQKAKKLEVLEWMFNHMLIKPSAEKSSLAFYLNESGLESKLNMPIHHMNKYYEKALNETNATTAEQMREIAKYCIIDAISYQRLMVKRNAINEHREVASVAFISLYDSHYFAVGMKVRNLLSAERSESLKEIGKKFHEINFKFNSRDELRIRRNSLKRHFALLNNKKEELEKKINLVEERGIVIIDTLKSEYSLVVFNITCLDAKQLALKIYINTFYGEAGNNSLYLICPEEYFQKCDKAYDNGNGISKEEYWSRIVNISMEVIEKLHDEVNDFLRNDNGSSYLKMAYEKVLFPVVFTEKKKYYDIPHRREPSFNNKLFIRGVEIVDNSHTLHQIVEDVLKEIINDILQIDLNGMVKTAVWKPNKNNKNVQHFISRMWDRHTCEEADVKCINFLHTFFTNTTNSLHTMRRINPSNTPNNTDSLHSFDTMHSSH</sequence>
<reference evidence="3" key="1">
    <citation type="submission" date="2022-08" db="EMBL/GenBank/DDBJ databases">
        <authorList>
            <person name="Kallberg Y."/>
            <person name="Tangrot J."/>
            <person name="Rosling A."/>
        </authorList>
    </citation>
    <scope>NUCLEOTIDE SEQUENCE</scope>
    <source>
        <strain evidence="3">Wild A</strain>
    </source>
</reference>
<dbReference type="Gene3D" id="3.30.420.10">
    <property type="entry name" value="Ribonuclease H-like superfamily/Ribonuclease H"/>
    <property type="match status" value="1"/>
</dbReference>
<dbReference type="InterPro" id="IPR043502">
    <property type="entry name" value="DNA/RNA_pol_sf"/>
</dbReference>
<feature type="region of interest" description="Disordered" evidence="2">
    <location>
        <begin position="461"/>
        <end position="485"/>
    </location>
</feature>
<protein>
    <submittedName>
        <fullName evidence="3">9783_t:CDS:1</fullName>
    </submittedName>
</protein>
<dbReference type="PANTHER" id="PTHR10322:SF23">
    <property type="entry name" value="DNA POLYMERASE DELTA CATALYTIC SUBUNIT"/>
    <property type="match status" value="1"/>
</dbReference>
<feature type="non-terminal residue" evidence="3">
    <location>
        <position position="485"/>
    </location>
</feature>
<comment type="caution">
    <text evidence="3">The sequence shown here is derived from an EMBL/GenBank/DDBJ whole genome shotgun (WGS) entry which is preliminary data.</text>
</comment>
<dbReference type="AlphaFoldDB" id="A0A9W4SU57"/>
<dbReference type="InterPro" id="IPR050240">
    <property type="entry name" value="DNA_pol_type-B"/>
</dbReference>
<proteinExistence type="predicted"/>
<name>A0A9W4SU57_9GLOM</name>
<dbReference type="GO" id="GO:0003676">
    <property type="term" value="F:nucleic acid binding"/>
    <property type="evidence" value="ECO:0007669"/>
    <property type="project" value="InterPro"/>
</dbReference>
<dbReference type="OrthoDB" id="4540587at2759"/>
<dbReference type="InterPro" id="IPR023211">
    <property type="entry name" value="DNA_pol_palm_dom_sf"/>
</dbReference>
<gene>
    <name evidence="3" type="ORF">FWILDA_LOCUS8968</name>
</gene>
<dbReference type="InterPro" id="IPR036397">
    <property type="entry name" value="RNaseH_sf"/>
</dbReference>
<keyword evidence="1" id="KW-0175">Coiled coil</keyword>
<dbReference type="Proteomes" id="UP001153678">
    <property type="component" value="Unassembled WGS sequence"/>
</dbReference>
<dbReference type="SUPFAM" id="SSF53098">
    <property type="entry name" value="Ribonuclease H-like"/>
    <property type="match status" value="1"/>
</dbReference>
<dbReference type="EMBL" id="CAMKVN010002016">
    <property type="protein sequence ID" value="CAI2179197.1"/>
    <property type="molecule type" value="Genomic_DNA"/>
</dbReference>
<evidence type="ECO:0000313" key="3">
    <source>
        <dbReference type="EMBL" id="CAI2179197.1"/>
    </source>
</evidence>
<keyword evidence="4" id="KW-1185">Reference proteome</keyword>
<dbReference type="SUPFAM" id="SSF56672">
    <property type="entry name" value="DNA/RNA polymerases"/>
    <property type="match status" value="1"/>
</dbReference>
<dbReference type="PANTHER" id="PTHR10322">
    <property type="entry name" value="DNA POLYMERASE CATALYTIC SUBUNIT"/>
    <property type="match status" value="1"/>
</dbReference>
<evidence type="ECO:0000256" key="2">
    <source>
        <dbReference type="SAM" id="MobiDB-lite"/>
    </source>
</evidence>
<dbReference type="InterPro" id="IPR012337">
    <property type="entry name" value="RNaseH-like_sf"/>
</dbReference>
<evidence type="ECO:0000313" key="4">
    <source>
        <dbReference type="Proteomes" id="UP001153678"/>
    </source>
</evidence>
<accession>A0A9W4SU57</accession>
<organism evidence="3 4">
    <name type="scientific">Funneliformis geosporum</name>
    <dbReference type="NCBI Taxonomy" id="1117311"/>
    <lineage>
        <taxon>Eukaryota</taxon>
        <taxon>Fungi</taxon>
        <taxon>Fungi incertae sedis</taxon>
        <taxon>Mucoromycota</taxon>
        <taxon>Glomeromycotina</taxon>
        <taxon>Glomeromycetes</taxon>
        <taxon>Glomerales</taxon>
        <taxon>Glomeraceae</taxon>
        <taxon>Funneliformis</taxon>
    </lineage>
</organism>
<feature type="compositionally biased region" description="Polar residues" evidence="2">
    <location>
        <begin position="464"/>
        <end position="485"/>
    </location>
</feature>